<dbReference type="RefSeq" id="WP_095996472.1">
    <property type="nucleotide sequence ID" value="NZ_NSLI01000001.1"/>
</dbReference>
<proteinExistence type="predicted"/>
<name>A0A2A2SJF1_9SPHN</name>
<evidence type="ECO:0000256" key="1">
    <source>
        <dbReference type="SAM" id="MobiDB-lite"/>
    </source>
</evidence>
<keyword evidence="3" id="KW-1185">Reference proteome</keyword>
<dbReference type="OrthoDB" id="8480631at2"/>
<comment type="caution">
    <text evidence="2">The sequence shown here is derived from an EMBL/GenBank/DDBJ whole genome shotgun (WGS) entry which is preliminary data.</text>
</comment>
<gene>
    <name evidence="2" type="ORF">CKY28_01010</name>
</gene>
<evidence type="ECO:0000313" key="2">
    <source>
        <dbReference type="EMBL" id="PAX09366.1"/>
    </source>
</evidence>
<reference evidence="3" key="1">
    <citation type="submission" date="2017-09" db="EMBL/GenBank/DDBJ databases">
        <authorList>
            <person name="Feng G."/>
            <person name="Zhu H."/>
        </authorList>
    </citation>
    <scope>NUCLEOTIDE SEQUENCE [LARGE SCALE GENOMIC DNA]</scope>
    <source>
        <strain evidence="3">1PNM-20</strain>
    </source>
</reference>
<organism evidence="2 3">
    <name type="scientific">Sphingomonas lenta</name>
    <dbReference type="NCBI Taxonomy" id="1141887"/>
    <lineage>
        <taxon>Bacteria</taxon>
        <taxon>Pseudomonadati</taxon>
        <taxon>Pseudomonadota</taxon>
        <taxon>Alphaproteobacteria</taxon>
        <taxon>Sphingomonadales</taxon>
        <taxon>Sphingomonadaceae</taxon>
        <taxon>Sphingomonas</taxon>
    </lineage>
</organism>
<evidence type="ECO:0000313" key="3">
    <source>
        <dbReference type="Proteomes" id="UP000218151"/>
    </source>
</evidence>
<dbReference type="EMBL" id="NSLI01000001">
    <property type="protein sequence ID" value="PAX09366.1"/>
    <property type="molecule type" value="Genomic_DNA"/>
</dbReference>
<protein>
    <recommendedName>
        <fullName evidence="4">Terminase</fullName>
    </recommendedName>
</protein>
<feature type="region of interest" description="Disordered" evidence="1">
    <location>
        <begin position="1"/>
        <end position="32"/>
    </location>
</feature>
<accession>A0A2A2SJF1</accession>
<dbReference type="Proteomes" id="UP000218151">
    <property type="component" value="Unassembled WGS sequence"/>
</dbReference>
<sequence length="172" mass="18371">MASRGKPSDARGPAGTITRRGGKDGPQVVATTGKRWSDEAERIFLDALASSCNVRLSADAAGFSTVAIYRRRRDDPGFAQRWQAALEQGYARIEMALVAATGNALEGFAPDADAPILVTNARDAIAVLQLHRASVKGEGRFPGRPARPRSLEELSAGILAKFEAIEAMHGKR</sequence>
<evidence type="ECO:0008006" key="4">
    <source>
        <dbReference type="Google" id="ProtNLM"/>
    </source>
</evidence>
<dbReference type="AlphaFoldDB" id="A0A2A2SJF1"/>